<dbReference type="Gene3D" id="3.40.50.1100">
    <property type="match status" value="2"/>
</dbReference>
<evidence type="ECO:0000313" key="5">
    <source>
        <dbReference type="EMBL" id="BAT28807.1"/>
    </source>
</evidence>
<dbReference type="SUPFAM" id="SSF53686">
    <property type="entry name" value="Tryptophan synthase beta subunit-like PLP-dependent enzymes"/>
    <property type="match status" value="1"/>
</dbReference>
<dbReference type="EMBL" id="LC066377">
    <property type="protein sequence ID" value="BAT28807.1"/>
    <property type="molecule type" value="Genomic_DNA"/>
</dbReference>
<dbReference type="InterPro" id="IPR001926">
    <property type="entry name" value="TrpB-like_PALP"/>
</dbReference>
<dbReference type="GO" id="GO:0009097">
    <property type="term" value="P:isoleucine biosynthetic process"/>
    <property type="evidence" value="ECO:0007669"/>
    <property type="project" value="TreeGrafter"/>
</dbReference>
<proteinExistence type="predicted"/>
<dbReference type="GO" id="GO:0006567">
    <property type="term" value="P:L-threonine catabolic process"/>
    <property type="evidence" value="ECO:0007669"/>
    <property type="project" value="TreeGrafter"/>
</dbReference>
<evidence type="ECO:0000256" key="2">
    <source>
        <dbReference type="ARBA" id="ARBA00022898"/>
    </source>
</evidence>
<dbReference type="AlphaFoldDB" id="A0A0P0Z432"/>
<name>A0A0P0Z432_9HYPH</name>
<comment type="cofactor">
    <cofactor evidence="1">
        <name>pyridoxal 5'-phosphate</name>
        <dbReference type="ChEBI" id="CHEBI:597326"/>
    </cofactor>
</comment>
<dbReference type="Pfam" id="PF00291">
    <property type="entry name" value="PALP"/>
    <property type="match status" value="1"/>
</dbReference>
<protein>
    <submittedName>
        <fullName evidence="5">Threonine synthase</fullName>
    </submittedName>
</protein>
<keyword evidence="3" id="KW-0456">Lyase</keyword>
<feature type="domain" description="Tryptophan synthase beta chain-like PALP" evidence="4">
    <location>
        <begin position="61"/>
        <end position="364"/>
    </location>
</feature>
<keyword evidence="2" id="KW-0663">Pyridoxal phosphate</keyword>
<evidence type="ECO:0000256" key="1">
    <source>
        <dbReference type="ARBA" id="ARBA00001933"/>
    </source>
</evidence>
<sequence>MRHEQPSEGALAALFCLRCHARNAARLAYRCPDCGGILRVERPLPAGRRWRTSDFVSERVTLGEGGTLMRKVRPDLLHERFHGQLYVKDETRNPSGSFKDRLVAAAVSRALALGAPGIVCASSGNAGAAAACYAANAGVPAIIVCPESTPEGKVAQIAAYGATFHRVPGDYSRSFQVGIELAAESGFANVTTTYQNAYGVDALRLVGQEILDDLSGNVPDWVAVPTSSGPLVHGVWQGFSDWSVQVPRLVAAQSEGCAPIATAFREGLQDVSPWPAPHTLASGISDPLASYPDEGSLTLSLVHATGGQGVAVPDAMILSAMHDLARRAGLFSEPTGATSLAAMRQLFDDGLIGEDDTIVCLVTGNGAKDYAAWRTADGQV</sequence>
<dbReference type="PANTHER" id="PTHR48078">
    <property type="entry name" value="THREONINE DEHYDRATASE, MITOCHONDRIAL-RELATED"/>
    <property type="match status" value="1"/>
</dbReference>
<accession>A0A0P0Z432</accession>
<dbReference type="GO" id="GO:0003941">
    <property type="term" value="F:L-serine ammonia-lyase activity"/>
    <property type="evidence" value="ECO:0007669"/>
    <property type="project" value="TreeGrafter"/>
</dbReference>
<dbReference type="GO" id="GO:0006565">
    <property type="term" value="P:L-serine catabolic process"/>
    <property type="evidence" value="ECO:0007669"/>
    <property type="project" value="TreeGrafter"/>
</dbReference>
<evidence type="ECO:0000259" key="4">
    <source>
        <dbReference type="Pfam" id="PF00291"/>
    </source>
</evidence>
<dbReference type="InterPro" id="IPR050147">
    <property type="entry name" value="Ser/Thr_Dehydratase"/>
</dbReference>
<dbReference type="PANTHER" id="PTHR48078:SF6">
    <property type="entry name" value="L-THREONINE DEHYDRATASE CATABOLIC TDCB"/>
    <property type="match status" value="1"/>
</dbReference>
<dbReference type="OrthoDB" id="9778118at2"/>
<reference evidence="5" key="1">
    <citation type="journal article" date="2015" name="Proc. Natl. Acad. Sci. U.S.A.">
        <title>Bacterial clade with the ribosomal RNA operon on a small plasmid rather than the chromosome.</title>
        <authorList>
            <person name="Anda M."/>
            <person name="Ohtsubo Y."/>
            <person name="Okubo T."/>
            <person name="Sugawara M."/>
            <person name="Nagata Y."/>
            <person name="Tsuda M."/>
            <person name="Minamisawa K."/>
            <person name="Mitsui H."/>
        </authorList>
    </citation>
    <scope>NUCLEOTIDE SEQUENCE</scope>
    <source>
        <strain evidence="5">JCM 14755</strain>
    </source>
</reference>
<organism evidence="5">
    <name type="scientific">Aureimonas frigidaquae</name>
    <dbReference type="NCBI Taxonomy" id="424757"/>
    <lineage>
        <taxon>Bacteria</taxon>
        <taxon>Pseudomonadati</taxon>
        <taxon>Pseudomonadota</taxon>
        <taxon>Alphaproteobacteria</taxon>
        <taxon>Hyphomicrobiales</taxon>
        <taxon>Aurantimonadaceae</taxon>
        <taxon>Aureimonas</taxon>
    </lineage>
</organism>
<dbReference type="GO" id="GO:0004794">
    <property type="term" value="F:threonine deaminase activity"/>
    <property type="evidence" value="ECO:0007669"/>
    <property type="project" value="TreeGrafter"/>
</dbReference>
<dbReference type="InterPro" id="IPR036052">
    <property type="entry name" value="TrpB-like_PALP_sf"/>
</dbReference>
<dbReference type="RefSeq" id="WP_083508032.1">
    <property type="nucleotide sequence ID" value="NZ_BBWR01000018.1"/>
</dbReference>
<evidence type="ECO:0000256" key="3">
    <source>
        <dbReference type="ARBA" id="ARBA00023239"/>
    </source>
</evidence>